<proteinExistence type="predicted"/>
<feature type="region of interest" description="Disordered" evidence="1">
    <location>
        <begin position="28"/>
        <end position="47"/>
    </location>
</feature>
<sequence>MNTAPRHVHPARHQGLRVGCRLQFRLEEADGGQAGQRRADTQHHDER</sequence>
<gene>
    <name evidence="2" type="ORF">OHU69_05415</name>
</gene>
<protein>
    <submittedName>
        <fullName evidence="2">Uncharacterized protein</fullName>
    </submittedName>
</protein>
<dbReference type="AlphaFoldDB" id="A0AAU1TY71"/>
<evidence type="ECO:0000256" key="1">
    <source>
        <dbReference type="SAM" id="MobiDB-lite"/>
    </source>
</evidence>
<name>A0AAU1TY71_9ACTN</name>
<organism evidence="2">
    <name type="scientific">Streptomyces sp. NBC_00119</name>
    <dbReference type="NCBI Taxonomy" id="2975659"/>
    <lineage>
        <taxon>Bacteria</taxon>
        <taxon>Bacillati</taxon>
        <taxon>Actinomycetota</taxon>
        <taxon>Actinomycetes</taxon>
        <taxon>Kitasatosporales</taxon>
        <taxon>Streptomycetaceae</taxon>
        <taxon>Streptomyces</taxon>
    </lineage>
</organism>
<reference evidence="2" key="1">
    <citation type="submission" date="2022-10" db="EMBL/GenBank/DDBJ databases">
        <title>The complete genomes of actinobacterial strains from the NBC collection.</title>
        <authorList>
            <person name="Joergensen T.S."/>
            <person name="Alvarez Arevalo M."/>
            <person name="Sterndorff E.B."/>
            <person name="Faurdal D."/>
            <person name="Vuksanovic O."/>
            <person name="Mourched A.-S."/>
            <person name="Charusanti P."/>
            <person name="Shaw S."/>
            <person name="Blin K."/>
            <person name="Weber T."/>
        </authorList>
    </citation>
    <scope>NUCLEOTIDE SEQUENCE</scope>
    <source>
        <strain evidence="2">NBC_00119</strain>
    </source>
</reference>
<accession>A0AAU1TY71</accession>
<dbReference type="EMBL" id="CP108195">
    <property type="protein sequence ID" value="WTS10554.1"/>
    <property type="molecule type" value="Genomic_DNA"/>
</dbReference>
<feature type="compositionally biased region" description="Basic and acidic residues" evidence="1">
    <location>
        <begin position="37"/>
        <end position="47"/>
    </location>
</feature>
<evidence type="ECO:0000313" key="2">
    <source>
        <dbReference type="EMBL" id="WTS10554.1"/>
    </source>
</evidence>